<accession>A0A387BYK0</accession>
<name>A0A387BYK0_9MICO</name>
<keyword evidence="6" id="KW-1185">Reference proteome</keyword>
<dbReference type="RefSeq" id="WP_120788953.1">
    <property type="nucleotide sequence ID" value="NZ_CP032624.1"/>
</dbReference>
<dbReference type="Gene3D" id="3.80.10.10">
    <property type="entry name" value="Ribonuclease Inhibitor"/>
    <property type="match status" value="1"/>
</dbReference>
<reference evidence="5 6" key="1">
    <citation type="submission" date="2018-09" db="EMBL/GenBank/DDBJ databases">
        <title>Genome sequencing of strain 2DFW10M-5.</title>
        <authorList>
            <person name="Heo J."/>
            <person name="Kim S.-J."/>
            <person name="Kwon S.-W."/>
        </authorList>
    </citation>
    <scope>NUCLEOTIDE SEQUENCE [LARGE SCALE GENOMIC DNA]</scope>
    <source>
        <strain evidence="5 6">2DFW10M-5</strain>
    </source>
</reference>
<dbReference type="OrthoDB" id="9765957at2"/>
<keyword evidence="4" id="KW-0472">Membrane</keyword>
<evidence type="ECO:0008006" key="7">
    <source>
        <dbReference type="Google" id="ProtNLM"/>
    </source>
</evidence>
<dbReference type="InterPro" id="IPR032675">
    <property type="entry name" value="LRR_dom_sf"/>
</dbReference>
<evidence type="ECO:0000256" key="3">
    <source>
        <dbReference type="ARBA" id="ARBA00023180"/>
    </source>
</evidence>
<sequence length="454" mass="45645">MTFAPAPRLRHPLGVLRSAAGIEVSIPQIIVAVSVSIAVIGAVVLGVVWIVPWAEDNSAKSEASTIQSAEQLFHANSNAFGSRDALSSNTSTPDGTAFKALSDNPAEHFAIATSDDGYCLGIESRTGRFFWSSSESQTITQSAIAPAASGTAPACPSPAVIDPHSAAASATWSIPDPALHAWVVEALGKGDGTAADDATVALTEADAAALDDAKAQAYDTSTHWFGAGVGSFAGFQDAAVTHLGAINDSSASLVNLNGLQNIRSSASIVVSGAALTSISLPDLTTLQAVNGSAGGLQVSGAALTSISLPKLATIPTSFTISGASLTSVDLRSLVSIGTDALITSTKLTSVDLPALTTIGGQLTVSNNGQLADLSGFNALTHVTRVAVASDSQLTDISGFNALTSLGEGTTVALSVTGNTALIQITGFHSLTSVSGTLSIQASVTQPTLGSVPIH</sequence>
<keyword evidence="4" id="KW-0812">Transmembrane</keyword>
<dbReference type="GO" id="GO:0030313">
    <property type="term" value="C:cell envelope"/>
    <property type="evidence" value="ECO:0007669"/>
    <property type="project" value="UniProtKB-SubCell"/>
</dbReference>
<evidence type="ECO:0000256" key="2">
    <source>
        <dbReference type="ARBA" id="ARBA00022729"/>
    </source>
</evidence>
<gene>
    <name evidence="5" type="ORF">D7I44_07650</name>
</gene>
<organism evidence="5 6">
    <name type="scientific">Gryllotalpicola protaetiae</name>
    <dbReference type="NCBI Taxonomy" id="2419771"/>
    <lineage>
        <taxon>Bacteria</taxon>
        <taxon>Bacillati</taxon>
        <taxon>Actinomycetota</taxon>
        <taxon>Actinomycetes</taxon>
        <taxon>Micrococcales</taxon>
        <taxon>Microbacteriaceae</taxon>
        <taxon>Gryllotalpicola</taxon>
    </lineage>
</organism>
<keyword evidence="3" id="KW-0325">Glycoprotein</keyword>
<dbReference type="AlphaFoldDB" id="A0A387BYK0"/>
<evidence type="ECO:0000256" key="4">
    <source>
        <dbReference type="SAM" id="Phobius"/>
    </source>
</evidence>
<evidence type="ECO:0000313" key="6">
    <source>
        <dbReference type="Proteomes" id="UP000275069"/>
    </source>
</evidence>
<dbReference type="SUPFAM" id="SSF52058">
    <property type="entry name" value="L domain-like"/>
    <property type="match status" value="2"/>
</dbReference>
<dbReference type="InterPro" id="IPR051648">
    <property type="entry name" value="CWI-Assembly_Regulator"/>
</dbReference>
<dbReference type="KEGG" id="gry:D7I44_07650"/>
<dbReference type="PANTHER" id="PTHR31018">
    <property type="entry name" value="SPORULATION-SPECIFIC PROTEIN-RELATED"/>
    <property type="match status" value="1"/>
</dbReference>
<protein>
    <recommendedName>
        <fullName evidence="7">Leucine-rich repeat domain-containing protein</fullName>
    </recommendedName>
</protein>
<evidence type="ECO:0000256" key="1">
    <source>
        <dbReference type="ARBA" id="ARBA00004196"/>
    </source>
</evidence>
<dbReference type="EMBL" id="CP032624">
    <property type="protein sequence ID" value="AYG03421.1"/>
    <property type="molecule type" value="Genomic_DNA"/>
</dbReference>
<proteinExistence type="predicted"/>
<dbReference type="Proteomes" id="UP000275069">
    <property type="component" value="Chromosome"/>
</dbReference>
<evidence type="ECO:0000313" key="5">
    <source>
        <dbReference type="EMBL" id="AYG03421.1"/>
    </source>
</evidence>
<comment type="subcellular location">
    <subcellularLocation>
        <location evidence="1">Cell envelope</location>
    </subcellularLocation>
</comment>
<keyword evidence="2" id="KW-0732">Signal</keyword>
<keyword evidence="4" id="KW-1133">Transmembrane helix</keyword>
<feature type="transmembrane region" description="Helical" evidence="4">
    <location>
        <begin position="29"/>
        <end position="51"/>
    </location>
</feature>
<dbReference type="PANTHER" id="PTHR31018:SF3">
    <property type="entry name" value="RECEPTOR PROTEIN-TYROSINE KINASE"/>
    <property type="match status" value="1"/>
</dbReference>